<sequence>MRRPPLLSAAGGLHPAALSAAALAGLVSLTVAVRAGALTRLWEFLDYGAGVLSLVSLTSTVLWGLAATDRTLLASGHRLVAQGVHRGLGVAGLAFLALHIWVKVAQSQTGAASAVLPFADPDRPVLIGLGTLAGYLFVAVAVSGAARSAFATKGRSLWWRALHMGAYPAWGASLVHGLKAGRPAASWVTVAYGLCLAGVAAVLVVRLRARLRALPARPPVAPPPPPRTPGQGPPRTPRPFLRKPAEWAAARLTARLARQTQPAAAGGTGPGPLPGDPLPGGPLPGDPLLVARAAAAPAAASRPAPPPYPPPYPAPPYGAPPYPAVFIPSRLGVADRPGEPLGGARGRQ</sequence>
<feature type="compositionally biased region" description="Pro residues" evidence="1">
    <location>
        <begin position="216"/>
        <end position="237"/>
    </location>
</feature>
<feature type="compositionally biased region" description="Pro residues" evidence="1">
    <location>
        <begin position="303"/>
        <end position="315"/>
    </location>
</feature>
<comment type="caution">
    <text evidence="3">The sequence shown here is derived from an EMBL/GenBank/DDBJ whole genome shotgun (WGS) entry which is preliminary data.</text>
</comment>
<feature type="transmembrane region" description="Helical" evidence="2">
    <location>
        <begin position="44"/>
        <end position="66"/>
    </location>
</feature>
<evidence type="ECO:0000313" key="3">
    <source>
        <dbReference type="EMBL" id="GHB60295.1"/>
    </source>
</evidence>
<dbReference type="Proteomes" id="UP000642673">
    <property type="component" value="Unassembled WGS sequence"/>
</dbReference>
<keyword evidence="2" id="KW-0812">Transmembrane</keyword>
<dbReference type="EMBL" id="BMVP01000005">
    <property type="protein sequence ID" value="GHB60295.1"/>
    <property type="molecule type" value="Genomic_DNA"/>
</dbReference>
<accession>A0ABQ3EXP7</accession>
<keyword evidence="2" id="KW-1133">Transmembrane helix</keyword>
<proteinExistence type="predicted"/>
<name>A0ABQ3EXP7_9ACTN</name>
<feature type="transmembrane region" description="Helical" evidence="2">
    <location>
        <begin position="184"/>
        <end position="205"/>
    </location>
</feature>
<keyword evidence="4" id="KW-1185">Reference proteome</keyword>
<organism evidence="3 4">
    <name type="scientific">Streptomyces cirratus</name>
    <dbReference type="NCBI Taxonomy" id="68187"/>
    <lineage>
        <taxon>Bacteria</taxon>
        <taxon>Bacillati</taxon>
        <taxon>Actinomycetota</taxon>
        <taxon>Actinomycetes</taxon>
        <taxon>Kitasatosporales</taxon>
        <taxon>Streptomycetaceae</taxon>
        <taxon>Streptomyces</taxon>
    </lineage>
</organism>
<keyword evidence="2" id="KW-0472">Membrane</keyword>
<evidence type="ECO:0000313" key="4">
    <source>
        <dbReference type="Proteomes" id="UP000642673"/>
    </source>
</evidence>
<evidence type="ECO:0008006" key="5">
    <source>
        <dbReference type="Google" id="ProtNLM"/>
    </source>
</evidence>
<gene>
    <name evidence="3" type="ORF">GCM10010347_32920</name>
</gene>
<protein>
    <recommendedName>
        <fullName evidence="5">Integral membrane protein</fullName>
    </recommendedName>
</protein>
<feature type="region of interest" description="Disordered" evidence="1">
    <location>
        <begin position="216"/>
        <end position="240"/>
    </location>
</feature>
<feature type="transmembrane region" description="Helical" evidence="2">
    <location>
        <begin position="125"/>
        <end position="145"/>
    </location>
</feature>
<feature type="region of interest" description="Disordered" evidence="1">
    <location>
        <begin position="257"/>
        <end position="315"/>
    </location>
</feature>
<feature type="compositionally biased region" description="Low complexity" evidence="1">
    <location>
        <begin position="286"/>
        <end position="302"/>
    </location>
</feature>
<evidence type="ECO:0000256" key="2">
    <source>
        <dbReference type="SAM" id="Phobius"/>
    </source>
</evidence>
<feature type="transmembrane region" description="Helical" evidence="2">
    <location>
        <begin position="157"/>
        <end position="178"/>
    </location>
</feature>
<feature type="compositionally biased region" description="Pro residues" evidence="1">
    <location>
        <begin position="271"/>
        <end position="285"/>
    </location>
</feature>
<feature type="transmembrane region" description="Helical" evidence="2">
    <location>
        <begin position="87"/>
        <end position="105"/>
    </location>
</feature>
<reference evidence="4" key="1">
    <citation type="journal article" date="2019" name="Int. J. Syst. Evol. Microbiol.">
        <title>The Global Catalogue of Microorganisms (GCM) 10K type strain sequencing project: providing services to taxonomists for standard genome sequencing and annotation.</title>
        <authorList>
            <consortium name="The Broad Institute Genomics Platform"/>
            <consortium name="The Broad Institute Genome Sequencing Center for Infectious Disease"/>
            <person name="Wu L."/>
            <person name="Ma J."/>
        </authorList>
    </citation>
    <scope>NUCLEOTIDE SEQUENCE [LARGE SCALE GENOMIC DNA]</scope>
    <source>
        <strain evidence="4">JCM 4738</strain>
    </source>
</reference>
<evidence type="ECO:0000256" key="1">
    <source>
        <dbReference type="SAM" id="MobiDB-lite"/>
    </source>
</evidence>